<evidence type="ECO:0000313" key="3">
    <source>
        <dbReference type="Proteomes" id="UP000325081"/>
    </source>
</evidence>
<evidence type="ECO:0000313" key="2">
    <source>
        <dbReference type="EMBL" id="GER45452.1"/>
    </source>
</evidence>
<dbReference type="AlphaFoldDB" id="A0A5A7QKQ2"/>
<dbReference type="EMBL" id="BKCP01007182">
    <property type="protein sequence ID" value="GER45452.1"/>
    <property type="molecule type" value="Genomic_DNA"/>
</dbReference>
<protein>
    <submittedName>
        <fullName evidence="2">Global transcription factor group E4</fullName>
    </submittedName>
</protein>
<dbReference type="Proteomes" id="UP000325081">
    <property type="component" value="Unassembled WGS sequence"/>
</dbReference>
<keyword evidence="3" id="KW-1185">Reference proteome</keyword>
<accession>A0A5A7QKQ2</accession>
<name>A0A5A7QKQ2_STRAF</name>
<proteinExistence type="predicted"/>
<evidence type="ECO:0000256" key="1">
    <source>
        <dbReference type="SAM" id="MobiDB-lite"/>
    </source>
</evidence>
<reference evidence="3" key="1">
    <citation type="journal article" date="2019" name="Curr. Biol.">
        <title>Genome Sequence of Striga asiatica Provides Insight into the Evolution of Plant Parasitism.</title>
        <authorList>
            <person name="Yoshida S."/>
            <person name="Kim S."/>
            <person name="Wafula E.K."/>
            <person name="Tanskanen J."/>
            <person name="Kim Y.M."/>
            <person name="Honaas L."/>
            <person name="Yang Z."/>
            <person name="Spallek T."/>
            <person name="Conn C.E."/>
            <person name="Ichihashi Y."/>
            <person name="Cheong K."/>
            <person name="Cui S."/>
            <person name="Der J.P."/>
            <person name="Gundlach H."/>
            <person name="Jiao Y."/>
            <person name="Hori C."/>
            <person name="Ishida J.K."/>
            <person name="Kasahara H."/>
            <person name="Kiba T."/>
            <person name="Kim M.S."/>
            <person name="Koo N."/>
            <person name="Laohavisit A."/>
            <person name="Lee Y.H."/>
            <person name="Lumba S."/>
            <person name="McCourt P."/>
            <person name="Mortimer J.C."/>
            <person name="Mutuku J.M."/>
            <person name="Nomura T."/>
            <person name="Sasaki-Sekimoto Y."/>
            <person name="Seto Y."/>
            <person name="Wang Y."/>
            <person name="Wakatake T."/>
            <person name="Sakakibara H."/>
            <person name="Demura T."/>
            <person name="Yamaguchi S."/>
            <person name="Yoneyama K."/>
            <person name="Manabe R.I."/>
            <person name="Nelson D.C."/>
            <person name="Schulman A.H."/>
            <person name="Timko M.P."/>
            <person name="dePamphilis C.W."/>
            <person name="Choi D."/>
            <person name="Shirasu K."/>
        </authorList>
    </citation>
    <scope>NUCLEOTIDE SEQUENCE [LARGE SCALE GENOMIC DNA]</scope>
    <source>
        <strain evidence="3">cv. UVA1</strain>
    </source>
</reference>
<gene>
    <name evidence="2" type="ORF">STAS_22406</name>
</gene>
<comment type="caution">
    <text evidence="2">The sequence shown here is derived from an EMBL/GenBank/DDBJ whole genome shotgun (WGS) entry which is preliminary data.</text>
</comment>
<feature type="region of interest" description="Disordered" evidence="1">
    <location>
        <begin position="93"/>
        <end position="122"/>
    </location>
</feature>
<sequence length="259" mass="29392">MSGEGHRRKRGSQKLWMNFNQLKKDGRSCRTMMSETIVFSSKTTQIVSEGKLLHREVWKLKLGEEYRCVDCEYNKILLLIILYHAPISTPRVRSNLTRPPSAEATRQIPAEATNPRGGEFLDRKGRSYPAFNPILSNNDLGRLTNQRTENGNKSFLTTVDIPITDVESSRRIIAHSLPEWPLREVRDAAEDWVDIAGQDRARAATRQIEAINVSPPEGIILSLDNLNGDGFRDFIIGNDTDDSRVDAADRNIEENLYKL</sequence>
<organism evidence="2 3">
    <name type="scientific">Striga asiatica</name>
    <name type="common">Asiatic witchweed</name>
    <name type="synonym">Buchnera asiatica</name>
    <dbReference type="NCBI Taxonomy" id="4170"/>
    <lineage>
        <taxon>Eukaryota</taxon>
        <taxon>Viridiplantae</taxon>
        <taxon>Streptophyta</taxon>
        <taxon>Embryophyta</taxon>
        <taxon>Tracheophyta</taxon>
        <taxon>Spermatophyta</taxon>
        <taxon>Magnoliopsida</taxon>
        <taxon>eudicotyledons</taxon>
        <taxon>Gunneridae</taxon>
        <taxon>Pentapetalae</taxon>
        <taxon>asterids</taxon>
        <taxon>lamiids</taxon>
        <taxon>Lamiales</taxon>
        <taxon>Orobanchaceae</taxon>
        <taxon>Buchnereae</taxon>
        <taxon>Striga</taxon>
    </lineage>
</organism>